<dbReference type="InterPro" id="IPR023577">
    <property type="entry name" value="CYTH_domain"/>
</dbReference>
<organism evidence="2 3">
    <name type="scientific">Streptosporangium oxazolinicum</name>
    <dbReference type="NCBI Taxonomy" id="909287"/>
    <lineage>
        <taxon>Bacteria</taxon>
        <taxon>Bacillati</taxon>
        <taxon>Actinomycetota</taxon>
        <taxon>Actinomycetes</taxon>
        <taxon>Streptosporangiales</taxon>
        <taxon>Streptosporangiaceae</taxon>
        <taxon>Streptosporangium</taxon>
    </lineage>
</organism>
<comment type="caution">
    <text evidence="2">The sequence shown here is derived from an EMBL/GenBank/DDBJ whole genome shotgun (WGS) entry which is preliminary data.</text>
</comment>
<feature type="domain" description="CYTH" evidence="1">
    <location>
        <begin position="17"/>
        <end position="191"/>
    </location>
</feature>
<keyword evidence="3" id="KW-1185">Reference proteome</keyword>
<dbReference type="SMART" id="SM01118">
    <property type="entry name" value="CYTH"/>
    <property type="match status" value="1"/>
</dbReference>
<dbReference type="CDD" id="cd07890">
    <property type="entry name" value="CYTH-like_AC_IV-like"/>
    <property type="match status" value="1"/>
</dbReference>
<dbReference type="InterPro" id="IPR033469">
    <property type="entry name" value="CYTH-like_dom_sf"/>
</dbReference>
<dbReference type="EMBL" id="BAABAQ010000003">
    <property type="protein sequence ID" value="GAA4188324.1"/>
    <property type="molecule type" value="Genomic_DNA"/>
</dbReference>
<dbReference type="Gene3D" id="2.40.320.10">
    <property type="entry name" value="Hypothetical Protein Pfu-838710-001"/>
    <property type="match status" value="1"/>
</dbReference>
<evidence type="ECO:0000259" key="1">
    <source>
        <dbReference type="PROSITE" id="PS51707"/>
    </source>
</evidence>
<evidence type="ECO:0000313" key="3">
    <source>
        <dbReference type="Proteomes" id="UP001501251"/>
    </source>
</evidence>
<proteinExistence type="predicted"/>
<sequence>MLSVGSPIREAVVTYGTQEIEVKYRVGDLAALEDALAQRGAPLSAPAHQDDQAYAEDGWTYADSKIGRSFARLRTQQGRHLFTVKRPVDNAMACLEHETTVADREQMHHAITLMGFHPTVRIVKTRRTATLGSMTICVDEVEHAGAFVEIERTVSGEETGTAVQVELDTFARSLGVELERVTDTYDSLVRAALASA</sequence>
<accession>A0ABP8AQV0</accession>
<dbReference type="PANTHER" id="PTHR21028:SF2">
    <property type="entry name" value="CYTH DOMAIN-CONTAINING PROTEIN"/>
    <property type="match status" value="1"/>
</dbReference>
<dbReference type="SUPFAM" id="SSF55154">
    <property type="entry name" value="CYTH-like phosphatases"/>
    <property type="match status" value="1"/>
</dbReference>
<reference evidence="3" key="1">
    <citation type="journal article" date="2019" name="Int. J. Syst. Evol. Microbiol.">
        <title>The Global Catalogue of Microorganisms (GCM) 10K type strain sequencing project: providing services to taxonomists for standard genome sequencing and annotation.</title>
        <authorList>
            <consortium name="The Broad Institute Genomics Platform"/>
            <consortium name="The Broad Institute Genome Sequencing Center for Infectious Disease"/>
            <person name="Wu L."/>
            <person name="Ma J."/>
        </authorList>
    </citation>
    <scope>NUCLEOTIDE SEQUENCE [LARGE SCALE GENOMIC DNA]</scope>
    <source>
        <strain evidence="3">JCM 17388</strain>
    </source>
</reference>
<protein>
    <recommendedName>
        <fullName evidence="1">CYTH domain-containing protein</fullName>
    </recommendedName>
</protein>
<dbReference type="PROSITE" id="PS51707">
    <property type="entry name" value="CYTH"/>
    <property type="match status" value="1"/>
</dbReference>
<gene>
    <name evidence="2" type="ORF">GCM10022252_23390</name>
</gene>
<dbReference type="Proteomes" id="UP001501251">
    <property type="component" value="Unassembled WGS sequence"/>
</dbReference>
<dbReference type="InterPro" id="IPR008173">
    <property type="entry name" value="Adenylyl_cyclase_CyaB"/>
</dbReference>
<name>A0ABP8AQV0_9ACTN</name>
<evidence type="ECO:0000313" key="2">
    <source>
        <dbReference type="EMBL" id="GAA4188324.1"/>
    </source>
</evidence>
<dbReference type="PANTHER" id="PTHR21028">
    <property type="entry name" value="SI:CH211-156B7.4"/>
    <property type="match status" value="1"/>
</dbReference>
<dbReference type="Pfam" id="PF01928">
    <property type="entry name" value="CYTH"/>
    <property type="match status" value="1"/>
</dbReference>